<evidence type="ECO:0000313" key="2">
    <source>
        <dbReference type="EMBL" id="SPZ07510.1"/>
    </source>
</evidence>
<dbReference type="EMBL" id="UAUF01000012">
    <property type="protein sequence ID" value="SPZ07510.1"/>
    <property type="molecule type" value="Genomic_DNA"/>
</dbReference>
<dbReference type="RefSeq" id="WP_112297797.1">
    <property type="nucleotide sequence ID" value="NZ_UAUF01000012.1"/>
</dbReference>
<reference evidence="2 3" key="1">
    <citation type="submission" date="2018-06" db="EMBL/GenBank/DDBJ databases">
        <authorList>
            <consortium name="Pathogen Informatics"/>
            <person name="Doyle S."/>
        </authorList>
    </citation>
    <scope>NUCLEOTIDE SEQUENCE [LARGE SCALE GENOMIC DNA]</scope>
    <source>
        <strain evidence="2 3">NCTC11842</strain>
    </source>
</reference>
<proteinExistence type="predicted"/>
<evidence type="ECO:0000259" key="1">
    <source>
        <dbReference type="Pfam" id="PF06381"/>
    </source>
</evidence>
<organism evidence="2 3">
    <name type="scientific">Pseudomonas luteola</name>
    <dbReference type="NCBI Taxonomy" id="47886"/>
    <lineage>
        <taxon>Bacteria</taxon>
        <taxon>Pseudomonadati</taxon>
        <taxon>Pseudomonadota</taxon>
        <taxon>Gammaproteobacteria</taxon>
        <taxon>Pseudomonadales</taxon>
        <taxon>Pseudomonadaceae</taxon>
        <taxon>Pseudomonas</taxon>
    </lineage>
</organism>
<gene>
    <name evidence="2" type="ORF">NCTC11842_02365</name>
</gene>
<evidence type="ECO:0000313" key="3">
    <source>
        <dbReference type="Proteomes" id="UP000250443"/>
    </source>
</evidence>
<dbReference type="InterPro" id="IPR006445">
    <property type="entry name" value="Phage-assoc_HI1409"/>
</dbReference>
<accession>A0A2X2ELG0</accession>
<dbReference type="InterPro" id="IPR024459">
    <property type="entry name" value="Acb1-like_N"/>
</dbReference>
<dbReference type="Proteomes" id="UP000250443">
    <property type="component" value="Unassembled WGS sequence"/>
</dbReference>
<dbReference type="AlphaFoldDB" id="A0A2X2ELG0"/>
<dbReference type="NCBIfam" id="TIGR01555">
    <property type="entry name" value="phge_rel_HI1409"/>
    <property type="match status" value="1"/>
</dbReference>
<sequence length="430" mass="47415">MGVVTYLNDKLQNLVANLGTERDKATHSTYGMPFLSDEQAINAYRGTWMARKTIDIPASDSVRKWRAWQADKNQIGQIEAEEKRLAVKAKVEEAMIKARLFGGAAIFIGTGERDTSKPLDPNRVGKGGIKYLNVLTKRQLSPTELERDVLSAYFGKPKAYRLAGGAFDIHPSRLIIFVGAPIPDQDLVQGSEYGWGDSVLLSISETIKQADATMANIASMVFEAKVDVIRIPDFMANVNDQKYRDNVLQRMSLAGTAKGTNGMLLLDKEEEYETKSANFGTLPDVADRFLQQVCAASDIPATRYLSQAPAGMNSTGESDLANYYDRIQSSQELDLSPALEVFDECLIRSALGSRPAGIYYTWRPLWQIKATDKAAIGKTTADTIKTLADTKLFPEEVLSKAAQTMLVEQDVVPGLETAMADYQTSRPDEE</sequence>
<name>A0A2X2ELG0_PSELU</name>
<feature type="domain" description="Anti-CBASS protein Acb1-like N-terminal" evidence="1">
    <location>
        <begin position="39"/>
        <end position="385"/>
    </location>
</feature>
<protein>
    <submittedName>
        <fullName evidence="2">HI1409 family phage-associated protein</fullName>
    </submittedName>
</protein>
<dbReference type="Pfam" id="PF06381">
    <property type="entry name" value="Phage_portal_3"/>
    <property type="match status" value="1"/>
</dbReference>